<protein>
    <submittedName>
        <fullName evidence="2">Uncharacterized protein</fullName>
    </submittedName>
</protein>
<feature type="compositionally biased region" description="Basic and acidic residues" evidence="1">
    <location>
        <begin position="1"/>
        <end position="18"/>
    </location>
</feature>
<keyword evidence="3" id="KW-1185">Reference proteome</keyword>
<dbReference type="RefSeq" id="XP_018000152.1">
    <property type="nucleotide sequence ID" value="XM_018140310.1"/>
</dbReference>
<dbReference type="EMBL" id="LFJN01000013">
    <property type="protein sequence ID" value="KPI40189.1"/>
    <property type="molecule type" value="Genomic_DNA"/>
</dbReference>
<accession>A0A0N0NMH0</accession>
<feature type="compositionally biased region" description="Basic and acidic residues" evidence="1">
    <location>
        <begin position="33"/>
        <end position="42"/>
    </location>
</feature>
<feature type="region of interest" description="Disordered" evidence="1">
    <location>
        <begin position="1"/>
        <end position="82"/>
    </location>
</feature>
<comment type="caution">
    <text evidence="2">The sequence shown here is derived from an EMBL/GenBank/DDBJ whole genome shotgun (WGS) entry which is preliminary data.</text>
</comment>
<gene>
    <name evidence="2" type="ORF">AB675_11461</name>
</gene>
<reference evidence="2 3" key="1">
    <citation type="submission" date="2015-06" db="EMBL/GenBank/DDBJ databases">
        <title>Draft genome of the ant-associated black yeast Phialophora attae CBS 131958.</title>
        <authorList>
            <person name="Moreno L.F."/>
            <person name="Stielow B.J."/>
            <person name="de Hoog S."/>
            <person name="Vicente V.A."/>
            <person name="Weiss V.A."/>
            <person name="de Vries M."/>
            <person name="Cruz L.M."/>
            <person name="Souza E.M."/>
        </authorList>
    </citation>
    <scope>NUCLEOTIDE SEQUENCE [LARGE SCALE GENOMIC DNA]</scope>
    <source>
        <strain evidence="2 3">CBS 131958</strain>
    </source>
</reference>
<evidence type="ECO:0000313" key="2">
    <source>
        <dbReference type="EMBL" id="KPI40189.1"/>
    </source>
</evidence>
<feature type="compositionally biased region" description="Basic and acidic residues" evidence="1">
    <location>
        <begin position="59"/>
        <end position="82"/>
    </location>
</feature>
<organism evidence="2 3">
    <name type="scientific">Cyphellophora attinorum</name>
    <dbReference type="NCBI Taxonomy" id="1664694"/>
    <lineage>
        <taxon>Eukaryota</taxon>
        <taxon>Fungi</taxon>
        <taxon>Dikarya</taxon>
        <taxon>Ascomycota</taxon>
        <taxon>Pezizomycotina</taxon>
        <taxon>Eurotiomycetes</taxon>
        <taxon>Chaetothyriomycetidae</taxon>
        <taxon>Chaetothyriales</taxon>
        <taxon>Cyphellophoraceae</taxon>
        <taxon>Cyphellophora</taxon>
    </lineage>
</organism>
<dbReference type="OrthoDB" id="5279375at2759"/>
<name>A0A0N0NMH0_9EURO</name>
<dbReference type="Proteomes" id="UP000038010">
    <property type="component" value="Unassembled WGS sequence"/>
</dbReference>
<evidence type="ECO:0000256" key="1">
    <source>
        <dbReference type="SAM" id="MobiDB-lite"/>
    </source>
</evidence>
<evidence type="ECO:0000313" key="3">
    <source>
        <dbReference type="Proteomes" id="UP000038010"/>
    </source>
</evidence>
<sequence>MSDYKPTENDGLRKDGQPDQRVGTGQFAQGKVDPVEAGKKGGETGGSTGGSASGGSGGDDYKPTEHGGLRQDGQPDGRVKGN</sequence>
<dbReference type="GeneID" id="28732191"/>
<dbReference type="AlphaFoldDB" id="A0A0N0NMH0"/>
<dbReference type="VEuPathDB" id="FungiDB:AB675_11461"/>
<feature type="compositionally biased region" description="Gly residues" evidence="1">
    <location>
        <begin position="43"/>
        <end position="58"/>
    </location>
</feature>
<proteinExistence type="predicted"/>